<dbReference type="Pfam" id="PF00293">
    <property type="entry name" value="NUDIX"/>
    <property type="match status" value="1"/>
</dbReference>
<protein>
    <recommendedName>
        <fullName evidence="7">Nudix hydrolase domain-containing protein</fullName>
    </recommendedName>
</protein>
<dbReference type="Proteomes" id="UP001501727">
    <property type="component" value="Unassembled WGS sequence"/>
</dbReference>
<evidence type="ECO:0000256" key="2">
    <source>
        <dbReference type="ARBA" id="ARBA00001946"/>
    </source>
</evidence>
<dbReference type="PANTHER" id="PTHR12992">
    <property type="entry name" value="NUDIX HYDROLASE"/>
    <property type="match status" value="1"/>
</dbReference>
<dbReference type="EMBL" id="BAAAZU010000006">
    <property type="protein sequence ID" value="GAA3922544.1"/>
    <property type="molecule type" value="Genomic_DNA"/>
</dbReference>
<evidence type="ECO:0000256" key="6">
    <source>
        <dbReference type="ARBA" id="ARBA00023211"/>
    </source>
</evidence>
<name>A0ABP7MHS2_9GAMM</name>
<comment type="cofactor">
    <cofactor evidence="2">
        <name>Mg(2+)</name>
        <dbReference type="ChEBI" id="CHEBI:18420"/>
    </cofactor>
</comment>
<proteinExistence type="predicted"/>
<accession>A0ABP7MHS2</accession>
<gene>
    <name evidence="8" type="ORF">GCM10022229_15440</name>
</gene>
<evidence type="ECO:0000313" key="9">
    <source>
        <dbReference type="Proteomes" id="UP001501727"/>
    </source>
</evidence>
<dbReference type="InterPro" id="IPR015797">
    <property type="entry name" value="NUDIX_hydrolase-like_dom_sf"/>
</dbReference>
<comment type="cofactor">
    <cofactor evidence="1">
        <name>Mn(2+)</name>
        <dbReference type="ChEBI" id="CHEBI:29035"/>
    </cofactor>
</comment>
<evidence type="ECO:0000259" key="7">
    <source>
        <dbReference type="PROSITE" id="PS51462"/>
    </source>
</evidence>
<dbReference type="SUPFAM" id="SSF55811">
    <property type="entry name" value="Nudix"/>
    <property type="match status" value="1"/>
</dbReference>
<dbReference type="InterPro" id="IPR000086">
    <property type="entry name" value="NUDIX_hydrolase_dom"/>
</dbReference>
<dbReference type="InterPro" id="IPR045121">
    <property type="entry name" value="CoAse"/>
</dbReference>
<comment type="caution">
    <text evidence="8">The sequence shown here is derived from an EMBL/GenBank/DDBJ whole genome shotgun (WGS) entry which is preliminary data.</text>
</comment>
<sequence>MTGRSRHPDGLTLPRLREALHPLADLPAGSGWNHDELADLLAADARLADAAVLVPLVPRGSGLGVVLTRRTDALRHHPGQVSFPGGRVEDDDADLVAAALREAQEEVGLARSQAQPLGYLDPLATITGFRVLPVVARIDPDFVAVPDPAEVSDVFEVPLDWLMSPGNLRNIAMDYRGRRREVFEFLRPPSAPGQRIWGATASILYNLRQRLERLP</sequence>
<dbReference type="CDD" id="cd03426">
    <property type="entry name" value="NUDIX_CoAse_Nudt7"/>
    <property type="match status" value="1"/>
</dbReference>
<organism evidence="8 9">
    <name type="scientific">Luteimonas lutimaris</name>
    <dbReference type="NCBI Taxonomy" id="698645"/>
    <lineage>
        <taxon>Bacteria</taxon>
        <taxon>Pseudomonadati</taxon>
        <taxon>Pseudomonadota</taxon>
        <taxon>Gammaproteobacteria</taxon>
        <taxon>Lysobacterales</taxon>
        <taxon>Lysobacteraceae</taxon>
        <taxon>Luteimonas</taxon>
    </lineage>
</organism>
<evidence type="ECO:0000313" key="8">
    <source>
        <dbReference type="EMBL" id="GAA3922544.1"/>
    </source>
</evidence>
<keyword evidence="4" id="KW-0378">Hydrolase</keyword>
<dbReference type="PANTHER" id="PTHR12992:SF11">
    <property type="entry name" value="MITOCHONDRIAL COENZYME A DIPHOSPHATASE NUDT8"/>
    <property type="match status" value="1"/>
</dbReference>
<evidence type="ECO:0000256" key="1">
    <source>
        <dbReference type="ARBA" id="ARBA00001936"/>
    </source>
</evidence>
<evidence type="ECO:0000256" key="4">
    <source>
        <dbReference type="ARBA" id="ARBA00022801"/>
    </source>
</evidence>
<feature type="domain" description="Nudix hydrolase" evidence="7">
    <location>
        <begin position="47"/>
        <end position="181"/>
    </location>
</feature>
<keyword evidence="9" id="KW-1185">Reference proteome</keyword>
<reference evidence="9" key="1">
    <citation type="journal article" date="2019" name="Int. J. Syst. Evol. Microbiol.">
        <title>The Global Catalogue of Microorganisms (GCM) 10K type strain sequencing project: providing services to taxonomists for standard genome sequencing and annotation.</title>
        <authorList>
            <consortium name="The Broad Institute Genomics Platform"/>
            <consortium name="The Broad Institute Genome Sequencing Center for Infectious Disease"/>
            <person name="Wu L."/>
            <person name="Ma J."/>
        </authorList>
    </citation>
    <scope>NUCLEOTIDE SEQUENCE [LARGE SCALE GENOMIC DNA]</scope>
    <source>
        <strain evidence="9">JCM 16916</strain>
    </source>
</reference>
<keyword evidence="3" id="KW-0479">Metal-binding</keyword>
<keyword evidence="6" id="KW-0464">Manganese</keyword>
<evidence type="ECO:0000256" key="3">
    <source>
        <dbReference type="ARBA" id="ARBA00022723"/>
    </source>
</evidence>
<dbReference type="PROSITE" id="PS51462">
    <property type="entry name" value="NUDIX"/>
    <property type="match status" value="1"/>
</dbReference>
<evidence type="ECO:0000256" key="5">
    <source>
        <dbReference type="ARBA" id="ARBA00022842"/>
    </source>
</evidence>
<keyword evidence="5" id="KW-0460">Magnesium</keyword>
<dbReference type="Gene3D" id="3.90.79.10">
    <property type="entry name" value="Nucleoside Triphosphate Pyrophosphohydrolase"/>
    <property type="match status" value="1"/>
</dbReference>